<accession>A0A8J6MWI6</accession>
<dbReference type="InterPro" id="IPR022441">
    <property type="entry name" value="Para_beta_helix_rpt-2"/>
</dbReference>
<dbReference type="Pfam" id="PF13229">
    <property type="entry name" value="Beta_helix"/>
    <property type="match status" value="1"/>
</dbReference>
<evidence type="ECO:0000313" key="3">
    <source>
        <dbReference type="Proteomes" id="UP000650524"/>
    </source>
</evidence>
<dbReference type="InterPro" id="IPR011050">
    <property type="entry name" value="Pectin_lyase_fold/virulence"/>
</dbReference>
<dbReference type="PANTHER" id="PTHR11319">
    <property type="entry name" value="G PROTEIN-COUPLED RECEPTOR-RELATED"/>
    <property type="match status" value="1"/>
</dbReference>
<dbReference type="AlphaFoldDB" id="A0A8J6MWI6"/>
<protein>
    <submittedName>
        <fullName evidence="2">Right-handed parallel beta-helix repeat-containing protein</fullName>
    </submittedName>
</protein>
<dbReference type="EMBL" id="JACNJD010000172">
    <property type="protein sequence ID" value="MBC8176882.1"/>
    <property type="molecule type" value="Genomic_DNA"/>
</dbReference>
<dbReference type="InterPro" id="IPR039448">
    <property type="entry name" value="Beta_helix"/>
</dbReference>
<dbReference type="PANTHER" id="PTHR11319:SF35">
    <property type="entry name" value="OUTER MEMBRANE PROTEIN PMPC-RELATED"/>
    <property type="match status" value="1"/>
</dbReference>
<dbReference type="NCBIfam" id="TIGR03804">
    <property type="entry name" value="para_beta_helix"/>
    <property type="match status" value="2"/>
</dbReference>
<dbReference type="SUPFAM" id="SSF51126">
    <property type="entry name" value="Pectin lyase-like"/>
    <property type="match status" value="1"/>
</dbReference>
<dbReference type="Proteomes" id="UP000650524">
    <property type="component" value="Unassembled WGS sequence"/>
</dbReference>
<proteinExistence type="predicted"/>
<organism evidence="2 3">
    <name type="scientific">Candidatus Desulfacyla euxinica</name>
    <dbReference type="NCBI Taxonomy" id="2841693"/>
    <lineage>
        <taxon>Bacteria</taxon>
        <taxon>Deltaproteobacteria</taxon>
        <taxon>Candidatus Desulfacyla</taxon>
    </lineage>
</organism>
<gene>
    <name evidence="2" type="ORF">H8E19_05710</name>
</gene>
<name>A0A8J6MWI6_9DELT</name>
<feature type="domain" description="Right handed beta helix" evidence="1">
    <location>
        <begin position="148"/>
        <end position="270"/>
    </location>
</feature>
<dbReference type="InterPro" id="IPR006626">
    <property type="entry name" value="PbH1"/>
</dbReference>
<dbReference type="NCBIfam" id="NF041518">
    <property type="entry name" value="choice_anch_Q"/>
    <property type="match status" value="1"/>
</dbReference>
<evidence type="ECO:0000259" key="1">
    <source>
        <dbReference type="Pfam" id="PF13229"/>
    </source>
</evidence>
<evidence type="ECO:0000313" key="2">
    <source>
        <dbReference type="EMBL" id="MBC8176882.1"/>
    </source>
</evidence>
<reference evidence="2 3" key="1">
    <citation type="submission" date="2020-08" db="EMBL/GenBank/DDBJ databases">
        <title>Bridging the membrane lipid divide: bacteria of the FCB group superphylum have the potential to synthesize archaeal ether lipids.</title>
        <authorList>
            <person name="Villanueva L."/>
            <person name="Von Meijenfeldt F.A.B."/>
            <person name="Westbye A.B."/>
            <person name="Yadav S."/>
            <person name="Hopmans E.C."/>
            <person name="Dutilh B.E."/>
            <person name="Sinninghe Damste J.S."/>
        </authorList>
    </citation>
    <scope>NUCLEOTIDE SEQUENCE [LARGE SCALE GENOMIC DNA]</scope>
    <source>
        <strain evidence="2">NIOZ-UU27</strain>
    </source>
</reference>
<sequence length="449" mass="46775">MKTRKCYFTHLFTWIVLLWAPLFHLNAFCATIRVPGDYSTIQMAIDEAFNGDTVEIADGTYTGEGNKDLNFDGKAITVTSKNGAANCIIDCGGNGTGFIFNSGETKNAVLSGVTITGSSGGGIRCSSSSSPTITRCIIINNVAERGAGINCQESSPTITFCTITGNTASVGGGGGIRCASSSSPTISDCNISGNTSVRHGGGIDCHSSVPTITNCIITGNTVDQEGGGIYLESSDAIITNCTIAGNSSESGSGGGIHTVSSSPTITNCILWDDSPQEIQGTGNPVVTFSDVEGGYSEQGNMNAAPLFLGGDDYHLGSSSPCINVGNNNAPEITEKDKDGNPRIMGWIVDMGAYEVRPVIYVSKNDDTCGGKSPCYTTIETGIAAATDETLIKITQENYGAALTLNSAKRFILQGGWDSSFIIRSSDTIINSLTISGSQETVTVEYLTIQ</sequence>
<dbReference type="InterPro" id="IPR059226">
    <property type="entry name" value="Choice_anch_Q_dom"/>
</dbReference>
<dbReference type="InterPro" id="IPR012334">
    <property type="entry name" value="Pectin_lyas_fold"/>
</dbReference>
<dbReference type="SMART" id="SM00710">
    <property type="entry name" value="PbH1"/>
    <property type="match status" value="7"/>
</dbReference>
<dbReference type="Gene3D" id="2.160.20.10">
    <property type="entry name" value="Single-stranded right-handed beta-helix, Pectin lyase-like"/>
    <property type="match status" value="1"/>
</dbReference>
<comment type="caution">
    <text evidence="2">The sequence shown here is derived from an EMBL/GenBank/DDBJ whole genome shotgun (WGS) entry which is preliminary data.</text>
</comment>